<protein>
    <submittedName>
        <fullName evidence="2">Uncharacterized protein</fullName>
    </submittedName>
</protein>
<proteinExistence type="predicted"/>
<evidence type="ECO:0000256" key="1">
    <source>
        <dbReference type="SAM" id="Coils"/>
    </source>
</evidence>
<evidence type="ECO:0000313" key="2">
    <source>
        <dbReference type="EMBL" id="KAF8795876.1"/>
    </source>
</evidence>
<dbReference type="Proteomes" id="UP000807504">
    <property type="component" value="Unassembled WGS sequence"/>
</dbReference>
<accession>A0A8T0FYW5</accession>
<organism evidence="2 3">
    <name type="scientific">Argiope bruennichi</name>
    <name type="common">Wasp spider</name>
    <name type="synonym">Aranea bruennichi</name>
    <dbReference type="NCBI Taxonomy" id="94029"/>
    <lineage>
        <taxon>Eukaryota</taxon>
        <taxon>Metazoa</taxon>
        <taxon>Ecdysozoa</taxon>
        <taxon>Arthropoda</taxon>
        <taxon>Chelicerata</taxon>
        <taxon>Arachnida</taxon>
        <taxon>Araneae</taxon>
        <taxon>Araneomorphae</taxon>
        <taxon>Entelegynae</taxon>
        <taxon>Araneoidea</taxon>
        <taxon>Araneidae</taxon>
        <taxon>Argiope</taxon>
    </lineage>
</organism>
<dbReference type="AlphaFoldDB" id="A0A8T0FYW5"/>
<comment type="caution">
    <text evidence="2">The sequence shown here is derived from an EMBL/GenBank/DDBJ whole genome shotgun (WGS) entry which is preliminary data.</text>
</comment>
<dbReference type="Gene3D" id="1.10.287.700">
    <property type="entry name" value="Helix hairpin bin"/>
    <property type="match status" value="1"/>
</dbReference>
<dbReference type="EMBL" id="JABXBU010000001">
    <property type="protein sequence ID" value="KAF8795876.1"/>
    <property type="molecule type" value="Genomic_DNA"/>
</dbReference>
<reference evidence="2" key="1">
    <citation type="journal article" date="2020" name="bioRxiv">
        <title>Chromosome-level reference genome of the European wasp spider Argiope bruennichi: a resource for studies on range expansion and evolutionary adaptation.</title>
        <authorList>
            <person name="Sheffer M.M."/>
            <person name="Hoppe A."/>
            <person name="Krehenwinkel H."/>
            <person name="Uhl G."/>
            <person name="Kuss A.W."/>
            <person name="Jensen L."/>
            <person name="Jensen C."/>
            <person name="Gillespie R.G."/>
            <person name="Hoff K.J."/>
            <person name="Prost S."/>
        </authorList>
    </citation>
    <scope>NUCLEOTIDE SEQUENCE</scope>
</reference>
<keyword evidence="3" id="KW-1185">Reference proteome</keyword>
<evidence type="ECO:0000313" key="3">
    <source>
        <dbReference type="Proteomes" id="UP000807504"/>
    </source>
</evidence>
<feature type="coiled-coil region" evidence="1">
    <location>
        <begin position="397"/>
        <end position="457"/>
    </location>
</feature>
<keyword evidence="1" id="KW-0175">Coiled coil</keyword>
<name>A0A8T0FYW5_ARGBR</name>
<reference evidence="2" key="2">
    <citation type="submission" date="2020-06" db="EMBL/GenBank/DDBJ databases">
        <authorList>
            <person name="Sheffer M."/>
        </authorList>
    </citation>
    <scope>NUCLEOTIDE SEQUENCE</scope>
</reference>
<sequence length="635" mass="73560">MDALEKASDEVVRSIREAMEEATPLHEVLGIEESDALNRFQNDVKDELIRHVKQVIRETIEKIETAVESGKKTLVLKELRDLETVLHKLDIKDHEIEAFKEQLKDHVRKILEGFNLNKRSIDDLDDPMESMLGDLSFRDFFLKIKQYILEKMDVSSLKLGLNKAVKQASQSLCNWVELNKWSREAVLRLISSRSASRERRMTDHTLIVRSKDMSKEAASEALEFLHKFKDQLETAKNSSEKSLRASLQNDLQKVKILVYNYEDVPLELVEKIKYTNKKLEDLGIDIGPMSEVHLKEIKLKNPSLCTMKILALLFLVGFASASSFYDVLDDAAEEIYHDFMVGMEDAPSLKEFLGVDDDQLLADEIDIKADLGKKLREALDHLLEKIKDAVDHGKTVKEDLQLKLKDIKEKMKDLRVEVGEKARELMDKIKEKTKAFLKNLLEKLGLNENKRALLEDEAELALLEFNIKDLFKKLKDALLSKIDKEKLKEKIEEYFGKGSKMADSLLEIINEKGDKYKQKLLDLIDRFLGQKEKRSVSDYWEKIKEYFKDLHIDLKEKYSKFGEWVKNVITKGLDKSKSKIENIKEIAREFIDHAKGVSKEVAIEAENFLRPYKEDLGKLYDQVRETVKEIIKNRG</sequence>
<gene>
    <name evidence="2" type="ORF">HNY73_000327</name>
</gene>